<name>A0ACD4NNW8_9HYPH</name>
<accession>A0ACD4NNW8</accession>
<reference evidence="1" key="1">
    <citation type="submission" date="2022-11" db="EMBL/GenBank/DDBJ databases">
        <title>beta-Carotene-producing bacterium, Jeongeuplla avenae sp. nov., alleviates the salt stress of Arabidopsis seedlings.</title>
        <authorList>
            <person name="Jiang L."/>
            <person name="Lee J."/>
        </authorList>
    </citation>
    <scope>NUCLEOTIDE SEQUENCE</scope>
    <source>
        <strain evidence="1">DY_R2A_6</strain>
    </source>
</reference>
<gene>
    <name evidence="1" type="ORF">OXU80_26425</name>
</gene>
<protein>
    <submittedName>
        <fullName evidence="1">TIGR01459 family HAD-type hydrolase</fullName>
    </submittedName>
</protein>
<keyword evidence="2" id="KW-1185">Reference proteome</keyword>
<proteinExistence type="predicted"/>
<sequence>MSDAPPIDLSGLMERYDIFFLDQFGVLRDDEGLYEGATDALRALKAAGKTVAILSNSGREGAFNAERIAALGLPRECFDHFVTSGDVGLAVLRWPGSPARAGGRCLTIAGAGAPGFGASLGMAEAASGAEADLVVISGSEAERISMDAYADLLRPAVARAAPCLCLNPDQHKLWQGRSVPSAGAIADLYERLGGTVMRLGKPFPEIYEHALRLCGDPDRERVVCVGDSIEHDILGARRAGLASVLVSTGLAAWQAPARQAAIMTAQNAWPTWRMPAFVADVT</sequence>
<dbReference type="EMBL" id="CP113520">
    <property type="protein sequence ID" value="WAJ28310.1"/>
    <property type="molecule type" value="Genomic_DNA"/>
</dbReference>
<evidence type="ECO:0000313" key="1">
    <source>
        <dbReference type="EMBL" id="WAJ28310.1"/>
    </source>
</evidence>
<keyword evidence="1" id="KW-0378">Hydrolase</keyword>
<organism evidence="1 2">
    <name type="scientific">Antarcticirhabdus aurantiaca</name>
    <dbReference type="NCBI Taxonomy" id="2606717"/>
    <lineage>
        <taxon>Bacteria</taxon>
        <taxon>Pseudomonadati</taxon>
        <taxon>Pseudomonadota</taxon>
        <taxon>Alphaproteobacteria</taxon>
        <taxon>Hyphomicrobiales</taxon>
        <taxon>Aurantimonadaceae</taxon>
        <taxon>Antarcticirhabdus</taxon>
    </lineage>
</organism>
<dbReference type="Proteomes" id="UP001163223">
    <property type="component" value="Chromosome"/>
</dbReference>
<evidence type="ECO:0000313" key="2">
    <source>
        <dbReference type="Proteomes" id="UP001163223"/>
    </source>
</evidence>